<dbReference type="EMBL" id="DWZI01000005">
    <property type="protein sequence ID" value="HJA84882.1"/>
    <property type="molecule type" value="Genomic_DNA"/>
</dbReference>
<comment type="caution">
    <text evidence="2">The sequence shown here is derived from an EMBL/GenBank/DDBJ whole genome shotgun (WGS) entry which is preliminary data.</text>
</comment>
<dbReference type="PROSITE" id="PS51257">
    <property type="entry name" value="PROKAR_LIPOPROTEIN"/>
    <property type="match status" value="1"/>
</dbReference>
<feature type="signal peptide" evidence="1">
    <location>
        <begin position="1"/>
        <end position="21"/>
    </location>
</feature>
<keyword evidence="1" id="KW-0732">Signal</keyword>
<dbReference type="Proteomes" id="UP000823862">
    <property type="component" value="Unassembled WGS sequence"/>
</dbReference>
<organism evidence="2 3">
    <name type="scientific">Candidatus Bacteroides avicola</name>
    <dbReference type="NCBI Taxonomy" id="2838468"/>
    <lineage>
        <taxon>Bacteria</taxon>
        <taxon>Pseudomonadati</taxon>
        <taxon>Bacteroidota</taxon>
        <taxon>Bacteroidia</taxon>
        <taxon>Bacteroidales</taxon>
        <taxon>Bacteroidaceae</taxon>
        <taxon>Bacteroides</taxon>
    </lineage>
</organism>
<reference evidence="2" key="1">
    <citation type="journal article" date="2021" name="PeerJ">
        <title>Extensive microbial diversity within the chicken gut microbiome revealed by metagenomics and culture.</title>
        <authorList>
            <person name="Gilroy R."/>
            <person name="Ravi A."/>
            <person name="Getino M."/>
            <person name="Pursley I."/>
            <person name="Horton D.L."/>
            <person name="Alikhan N.F."/>
            <person name="Baker D."/>
            <person name="Gharbi K."/>
            <person name="Hall N."/>
            <person name="Watson M."/>
            <person name="Adriaenssens E.M."/>
            <person name="Foster-Nyarko E."/>
            <person name="Jarju S."/>
            <person name="Secka A."/>
            <person name="Antonio M."/>
            <person name="Oren A."/>
            <person name="Chaudhuri R.R."/>
            <person name="La Ragione R."/>
            <person name="Hildebrand F."/>
            <person name="Pallen M.J."/>
        </authorList>
    </citation>
    <scope>NUCLEOTIDE SEQUENCE</scope>
    <source>
        <strain evidence="2">ChiHjej12B11-9795</strain>
    </source>
</reference>
<gene>
    <name evidence="2" type="ORF">H9950_01545</name>
</gene>
<evidence type="ECO:0000313" key="3">
    <source>
        <dbReference type="Proteomes" id="UP000823862"/>
    </source>
</evidence>
<reference evidence="2" key="2">
    <citation type="submission" date="2021-04" db="EMBL/GenBank/DDBJ databases">
        <authorList>
            <person name="Gilroy R."/>
        </authorList>
    </citation>
    <scope>NUCLEOTIDE SEQUENCE</scope>
    <source>
        <strain evidence="2">ChiHjej12B11-9795</strain>
    </source>
</reference>
<feature type="chain" id="PRO_5038910695" description="Lipoprotein" evidence="1">
    <location>
        <begin position="22"/>
        <end position="274"/>
    </location>
</feature>
<dbReference type="AlphaFoldDB" id="A0A9D2HVM7"/>
<evidence type="ECO:0000256" key="1">
    <source>
        <dbReference type="SAM" id="SignalP"/>
    </source>
</evidence>
<proteinExistence type="predicted"/>
<accession>A0A9D2HVM7</accession>
<sequence>MKARFLLGALLLLVCSLTGCSDDENGNTPDVTPFSLEKTYYEVRLGPLSTHINITNGSGDISLAIANEAIIEAARVQNEGEDVFVSLYGKRKGNTTLTLTDNVTGDKETVEVKVTDCYLAYGIAGSNHPALASNLMLYLVNNEARDCYFFTMDYMEHQLNNTPLAKGTYEFFVRQEGEKKTPYLRLNYPADESGNLAQDAPMEAHDFALLFNDSQRVLDIIRTYLDVDWEELISNPMTRDLPPVDLTMKMTVPGTDYEITGALATAPIPEGILD</sequence>
<protein>
    <recommendedName>
        <fullName evidence="4">Lipoprotein</fullName>
    </recommendedName>
</protein>
<evidence type="ECO:0000313" key="2">
    <source>
        <dbReference type="EMBL" id="HJA84882.1"/>
    </source>
</evidence>
<evidence type="ECO:0008006" key="4">
    <source>
        <dbReference type="Google" id="ProtNLM"/>
    </source>
</evidence>
<name>A0A9D2HVM7_9BACE</name>